<dbReference type="Proteomes" id="UP000268908">
    <property type="component" value="Unassembled WGS sequence"/>
</dbReference>
<accession>A0A497XEV2</accession>
<proteinExistence type="predicted"/>
<sequence length="387" mass="42603">MKRTRFSRRNKQTPDTEQLIRLSGQLSQSASRLEDAFWESRLTSLVERLLADNDEAALNAALDHLYGAGGRAYDELADMVESCSEIRHNENADVVLIAVPVLAWSRFTIPSGAVAADNLASVRAQLHGHVLARDAKLGLADFLFSPDQLPQSYCDTAQLAEKLAKAALHGRDLKLDPQQLPETVPFLSDVRYLLGAVAAPRGAPLFRWQEEDGSRSDALKHWRAQGGEAIRPLLPACATELLLPQAYHAAAREADRASRPYSLRAGVAFLQTTLNMAAGELRAIVAPYYDRQLEEYRIGFTRTDSGDVIHGVVWPMLDSEDDATDTAAQIEAVLREAGVGEVVMLDHRFPLEYCDDCGAPLYPNPEGEPVHAELPEEQAEAAPRHLH</sequence>
<evidence type="ECO:0000313" key="2">
    <source>
        <dbReference type="Proteomes" id="UP000268908"/>
    </source>
</evidence>
<gene>
    <name evidence="1" type="ORF">DFR35_1731</name>
</gene>
<reference evidence="1 2" key="1">
    <citation type="submission" date="2018-10" db="EMBL/GenBank/DDBJ databases">
        <title>Genomic Encyclopedia of Type Strains, Phase IV (KMG-IV): sequencing the most valuable type-strain genomes for metagenomic binning, comparative biology and taxonomic classification.</title>
        <authorList>
            <person name="Goeker M."/>
        </authorList>
    </citation>
    <scope>NUCLEOTIDE SEQUENCE [LARGE SCALE GENOMIC DNA]</scope>
    <source>
        <strain evidence="1 2">DSM 26916</strain>
    </source>
</reference>
<dbReference type="RefSeq" id="WP_121241619.1">
    <property type="nucleotide sequence ID" value="NZ_BHVV01000007.1"/>
</dbReference>
<keyword evidence="2" id="KW-1185">Reference proteome</keyword>
<evidence type="ECO:0000313" key="1">
    <source>
        <dbReference type="EMBL" id="RLJ65075.1"/>
    </source>
</evidence>
<dbReference type="InterPro" id="IPR021292">
    <property type="entry name" value="DUF2863"/>
</dbReference>
<name>A0A497XEV2_9PROT</name>
<dbReference type="AlphaFoldDB" id="A0A497XEV2"/>
<dbReference type="OrthoDB" id="5291868at2"/>
<dbReference type="EMBL" id="RCCI01000005">
    <property type="protein sequence ID" value="RLJ65075.1"/>
    <property type="molecule type" value="Genomic_DNA"/>
</dbReference>
<protein>
    <submittedName>
        <fullName evidence="1">Uncharacterized protein DUF2863</fullName>
    </submittedName>
</protein>
<organism evidence="1 2">
    <name type="scientific">Sulfurisoma sediminicola</name>
    <dbReference type="NCBI Taxonomy" id="1381557"/>
    <lineage>
        <taxon>Bacteria</taxon>
        <taxon>Pseudomonadati</taxon>
        <taxon>Pseudomonadota</taxon>
        <taxon>Betaproteobacteria</taxon>
        <taxon>Nitrosomonadales</taxon>
        <taxon>Sterolibacteriaceae</taxon>
        <taxon>Sulfurisoma</taxon>
    </lineage>
</organism>
<comment type="caution">
    <text evidence="1">The sequence shown here is derived from an EMBL/GenBank/DDBJ whole genome shotgun (WGS) entry which is preliminary data.</text>
</comment>
<dbReference type="Pfam" id="PF11062">
    <property type="entry name" value="DUF2863"/>
    <property type="match status" value="1"/>
</dbReference>